<gene>
    <name evidence="3" type="primary">jg20854</name>
    <name evidence="3" type="ORF">PAEG_LOCUS8933</name>
</gene>
<accession>A0A8S4R1B0</accession>
<evidence type="ECO:0000313" key="4">
    <source>
        <dbReference type="Proteomes" id="UP000838756"/>
    </source>
</evidence>
<feature type="compositionally biased region" description="Basic and acidic residues" evidence="2">
    <location>
        <begin position="464"/>
        <end position="480"/>
    </location>
</feature>
<evidence type="ECO:0000256" key="2">
    <source>
        <dbReference type="SAM" id="MobiDB-lite"/>
    </source>
</evidence>
<feature type="coiled-coil region" evidence="1">
    <location>
        <begin position="332"/>
        <end position="373"/>
    </location>
</feature>
<feature type="coiled-coil region" evidence="1">
    <location>
        <begin position="148"/>
        <end position="189"/>
    </location>
</feature>
<reference evidence="3" key="1">
    <citation type="submission" date="2022-03" db="EMBL/GenBank/DDBJ databases">
        <authorList>
            <person name="Lindestad O."/>
        </authorList>
    </citation>
    <scope>NUCLEOTIDE SEQUENCE</scope>
</reference>
<feature type="region of interest" description="Disordered" evidence="2">
    <location>
        <begin position="1344"/>
        <end position="1371"/>
    </location>
</feature>
<protein>
    <submittedName>
        <fullName evidence="3">Jg20854 protein</fullName>
    </submittedName>
</protein>
<feature type="compositionally biased region" description="Polar residues" evidence="2">
    <location>
        <begin position="1240"/>
        <end position="1253"/>
    </location>
</feature>
<comment type="caution">
    <text evidence="3">The sequence shown here is derived from an EMBL/GenBank/DDBJ whole genome shotgun (WGS) entry which is preliminary data.</text>
</comment>
<feature type="region of interest" description="Disordered" evidence="2">
    <location>
        <begin position="1291"/>
        <end position="1328"/>
    </location>
</feature>
<feature type="coiled-coil region" evidence="1">
    <location>
        <begin position="416"/>
        <end position="443"/>
    </location>
</feature>
<dbReference type="EMBL" id="CAKXAJ010024722">
    <property type="protein sequence ID" value="CAH2229475.1"/>
    <property type="molecule type" value="Genomic_DNA"/>
</dbReference>
<dbReference type="OrthoDB" id="21607at2759"/>
<feature type="region of interest" description="Disordered" evidence="2">
    <location>
        <begin position="1"/>
        <end position="75"/>
    </location>
</feature>
<feature type="compositionally biased region" description="Basic and acidic residues" evidence="2">
    <location>
        <begin position="39"/>
        <end position="52"/>
    </location>
</feature>
<evidence type="ECO:0000313" key="3">
    <source>
        <dbReference type="EMBL" id="CAH2229475.1"/>
    </source>
</evidence>
<feature type="compositionally biased region" description="Pro residues" evidence="2">
    <location>
        <begin position="1355"/>
        <end position="1371"/>
    </location>
</feature>
<feature type="compositionally biased region" description="Polar residues" evidence="2">
    <location>
        <begin position="14"/>
        <end position="30"/>
    </location>
</feature>
<feature type="region of interest" description="Disordered" evidence="2">
    <location>
        <begin position="597"/>
        <end position="639"/>
    </location>
</feature>
<dbReference type="Proteomes" id="UP000838756">
    <property type="component" value="Unassembled WGS sequence"/>
</dbReference>
<feature type="region of interest" description="Disordered" evidence="2">
    <location>
        <begin position="456"/>
        <end position="480"/>
    </location>
</feature>
<feature type="region of interest" description="Disordered" evidence="2">
    <location>
        <begin position="249"/>
        <end position="270"/>
    </location>
</feature>
<evidence type="ECO:0000256" key="1">
    <source>
        <dbReference type="SAM" id="Coils"/>
    </source>
</evidence>
<name>A0A8S4R1B0_9NEOP</name>
<keyword evidence="4" id="KW-1185">Reference proteome</keyword>
<feature type="compositionally biased region" description="Basic residues" evidence="2">
    <location>
        <begin position="1226"/>
        <end position="1237"/>
    </location>
</feature>
<keyword evidence="1" id="KW-0175">Coiled coil</keyword>
<organism evidence="3 4">
    <name type="scientific">Pararge aegeria aegeria</name>
    <dbReference type="NCBI Taxonomy" id="348720"/>
    <lineage>
        <taxon>Eukaryota</taxon>
        <taxon>Metazoa</taxon>
        <taxon>Ecdysozoa</taxon>
        <taxon>Arthropoda</taxon>
        <taxon>Hexapoda</taxon>
        <taxon>Insecta</taxon>
        <taxon>Pterygota</taxon>
        <taxon>Neoptera</taxon>
        <taxon>Endopterygota</taxon>
        <taxon>Lepidoptera</taxon>
        <taxon>Glossata</taxon>
        <taxon>Ditrysia</taxon>
        <taxon>Papilionoidea</taxon>
        <taxon>Nymphalidae</taxon>
        <taxon>Satyrinae</taxon>
        <taxon>Satyrini</taxon>
        <taxon>Parargina</taxon>
        <taxon>Pararge</taxon>
    </lineage>
</organism>
<sequence length="1453" mass="163481">MMKFKSLFRRGPSQGKQESTLKGAPSVSSLDSKHHKVAPAREKTLKIFGSKEKLHKAHKKRDLGNNNAVLEDPELRESLEGYEDGQVRTHDYGSAEELGAGSVDERSSQECISLPVMLNADHMPGFQEVELRPRLPSEASLASGVRELESLRRQLEASMMERAQLGARVDELLERANEADRLRSELERLKLIEVERESTLERLADENGTLRARLRGVAHSPLSDSEKRQLLLAPAPRRMHSSAPASIALAHNGEGDSGEASTPEWDKHSSSSLSEVSVACLQDRILQMEEHHYRSVEIVYTNIQHVSQEERRLLQNKQEQLVADLTLTKTALEEKTKENETLTEKIRSLEGAVERLEAERSHWEQEAGSAREAAAARQHQITTLGELLEAAKAQETEWKQFQSDLLMTVRVANDFKTEAQRELERLVSENKASRDRIRLLEDQIHSMKGVEVEGSLDSSYSYSDDGKQLSKDSDSLSDSSSKEVFRNIRTRYLSRVHSVNELTKDRSLVDQAFFKLNNAVPQNDSLESAAINSKIQIENVTMDATDDDDVITSPSRSDDFSTNTFAEAVLPLGPKELKRQNAIDVCVSNNDFDDPANTINDYAKHNSKSESNGPGNRRERTSFSRNLSGLLNGKPKSYSTDNLNVNEEFENALKEATSIEFIGDSFDVSNTSIFSEGSDCVFHPYLETNNNVIQEIDKENKNKLNLKETNANRCKIPIVKAETILPYPYPDDIRDRKSETDDLTNIFIQPLKCNVNVGNSIENDLKKVNEELKVNFKAALDRIIGSKKEKHMQPSQKINNVPNITEISNFEIVDVNLDITNTTNAKRFSTFKGDDSNNGKENLTPTSRVIKIEEPSESNLSLSCEEISDEENIKSVDNFEQNSMDYKPSLIQISNESFVVQNHRIEEDLKEDLQISISGSKFEEKSTNLENKYSTKSAHDLETDLDPPIDDNVSYHLKINTVSDYTPPSLPNEVATNKDIANIEKEKVRNKVKTILSPINIINANVDRPSSPIILTPVLIQPIFFKPNHSVLEVEKNLENKKGMVYYNDIDQVITKENQNPDIAIEHINENENKKKGIYNKNIKLKPLAFFPLRKVGSSETEIDTKSPSPSRTKPVGRLSKTPEWLIDNQYYQPMENIPFVINTAQHFVKPSVLRENHRTNILNTNPFLQHNKYNKEADQENYYEEIGQPITVIPASNVADDDKISNKTSPPDDFPCINREELLKVPRRPKRKKRHDSHSPTGPSKDNRSAENAISCITKSVISLSRTPSANEIIIKRTTGSVGDIVQSLEKGQQVESRTAPEPPPRKFSLQGQSAPNIEPDTGSLPRLRKTYHWKTLEHKRLSHPIRSLNDSPPSRPLPMPPRTEDTPPPPLLSSASLQDIMATAASHRRTKVKTGIPPSLGKQSLSPTVGCLAELPTNIGTNNGTNVRTPVYKDERYRCRPLEAGRQQQIT</sequence>
<proteinExistence type="predicted"/>
<feature type="region of interest" description="Disordered" evidence="2">
    <location>
        <begin position="1202"/>
        <end position="1253"/>
    </location>
</feature>